<feature type="region of interest" description="Disordered" evidence="8">
    <location>
        <begin position="878"/>
        <end position="911"/>
    </location>
</feature>
<feature type="domain" description="Importin N-terminal" evidence="9">
    <location>
        <begin position="22"/>
        <end position="102"/>
    </location>
</feature>
<dbReference type="SUPFAM" id="SSF48371">
    <property type="entry name" value="ARM repeat"/>
    <property type="match status" value="1"/>
</dbReference>
<proteinExistence type="inferred from homology"/>
<dbReference type="PROSITE" id="PS50166">
    <property type="entry name" value="IMPORTIN_B_NT"/>
    <property type="match status" value="1"/>
</dbReference>
<feature type="compositionally biased region" description="Acidic residues" evidence="8">
    <location>
        <begin position="928"/>
        <end position="944"/>
    </location>
</feature>
<evidence type="ECO:0000313" key="11">
    <source>
        <dbReference type="Proteomes" id="UP001283361"/>
    </source>
</evidence>
<feature type="region of interest" description="Disordered" evidence="8">
    <location>
        <begin position="923"/>
        <end position="951"/>
    </location>
</feature>
<keyword evidence="6" id="KW-0653">Protein transport</keyword>
<evidence type="ECO:0000256" key="5">
    <source>
        <dbReference type="ARBA" id="ARBA00022490"/>
    </source>
</evidence>
<dbReference type="InterPro" id="IPR011989">
    <property type="entry name" value="ARM-like"/>
</dbReference>
<comment type="similarity">
    <text evidence="3">Belongs to the importin beta family.</text>
</comment>
<dbReference type="EMBL" id="JAWDGP010001852">
    <property type="protein sequence ID" value="KAK3787591.1"/>
    <property type="molecule type" value="Genomic_DNA"/>
</dbReference>
<sequence>MEVGKLVEVLRATLDPNQREQAEQQLSEVHKIIGFAPVLLQVVMAEQVDMPVRQAGVIYLKNMLTQFWNEKDPEHVTDVIPFNIHEQDRQPIRDNIIEAIIHAPEPVRVQLCVCLSHIIKSDFPGRWPNVVEKMAMYINSDNHATWMGALLSIYQFVKVFEYRRCEDRQTMDDKMKHMLPILYQRLLQLGADPSEPCNLLQKQILKIFYAYTQNYLPLSVLTKEIFTQWMEAIRVIVEKPIPPEADQVDEEDRAGLACWKLKKWAVHILARVFERYGSPGNVTKEYTEFSEWYLKTFSCGVLNVLLKLLDGYRQKMYVAPRILQQTLNYVNQGISHAFSWKFIKQHMQTMIQDVIFPLMCHSDEDEELWVNDPHEYIRIKYDVFEDFLSPVMAAQTVFHSATAKRKEVLNKAMGFCMSILTNASSTPRQKDGALHMVGAVAEVLLKRKIYKDQAEMMLTNHVFPAFESEHGFLRARACWVIRYFSEMKFRSDQVLHHAVELVKAALCGDKDLPVRVEAAIALQMLITEQDKAKNHIQPFVKPVILELLNVIRETENDDLTGVMQKLVCTYVEEVIPIAVEMMSHLAQTFAQVIESDSDGSEEKAITALGILNTMETILNVMEDQKEIILQLEGIVLNVIGIILQTNIIDFYEEVLSLIYSLTSSQVSHHMWEVFGMIYQMFQKDGVDYFTDMMPALHNYITVDTDAFLANPNHLQVMYEMCKTVLNADIGEDAEVHAAKLLEVILLQCPGKLDHVLGSFVELVLHRLTREVLTSELRTMCLQVVIAGMYYNTPLLFDTLTKVQMPNVQGSILNHFLKQWLHDSECFLGLHDRKISVLGLCALLSMVGQRPQEVTEVAPQILPAALVLFQGLKRAYASRANDEESDSDDDDDDEEEAYDGAVLSSDEDEIDETSQQYLERLEKAQNRADDDDSDEVTDDGAEETALESYTTTLDSENCPIDEYTTFKDILTGLPNQDGGWYQALISGLDQSQMKEIEEIFKLADQRKAAADSKKIEEGGGYAFTNRQVPTSFNFGSG</sequence>
<dbReference type="GO" id="GO:0005829">
    <property type="term" value="C:cytosol"/>
    <property type="evidence" value="ECO:0007669"/>
    <property type="project" value="TreeGrafter"/>
</dbReference>
<dbReference type="PANTHER" id="PTHR10997">
    <property type="entry name" value="IMPORTIN-7, 8, 11"/>
    <property type="match status" value="1"/>
</dbReference>
<dbReference type="InterPro" id="IPR016024">
    <property type="entry name" value="ARM-type_fold"/>
</dbReference>
<dbReference type="Proteomes" id="UP001283361">
    <property type="component" value="Unassembled WGS sequence"/>
</dbReference>
<dbReference type="FunFam" id="1.25.10.10:FF:000813">
    <property type="entry name" value="D-Importin 7/RanBP7"/>
    <property type="match status" value="1"/>
</dbReference>
<dbReference type="GO" id="GO:0005635">
    <property type="term" value="C:nuclear envelope"/>
    <property type="evidence" value="ECO:0007669"/>
    <property type="project" value="TreeGrafter"/>
</dbReference>
<evidence type="ECO:0000256" key="8">
    <source>
        <dbReference type="SAM" id="MobiDB-lite"/>
    </source>
</evidence>
<evidence type="ECO:0000259" key="9">
    <source>
        <dbReference type="PROSITE" id="PS50166"/>
    </source>
</evidence>
<evidence type="ECO:0000256" key="2">
    <source>
        <dbReference type="ARBA" id="ARBA00004496"/>
    </source>
</evidence>
<evidence type="ECO:0000256" key="3">
    <source>
        <dbReference type="ARBA" id="ARBA00007991"/>
    </source>
</evidence>
<evidence type="ECO:0000256" key="4">
    <source>
        <dbReference type="ARBA" id="ARBA00022448"/>
    </source>
</evidence>
<evidence type="ECO:0000256" key="1">
    <source>
        <dbReference type="ARBA" id="ARBA00004123"/>
    </source>
</evidence>
<organism evidence="10 11">
    <name type="scientific">Elysia crispata</name>
    <name type="common">lettuce slug</name>
    <dbReference type="NCBI Taxonomy" id="231223"/>
    <lineage>
        <taxon>Eukaryota</taxon>
        <taxon>Metazoa</taxon>
        <taxon>Spiralia</taxon>
        <taxon>Lophotrochozoa</taxon>
        <taxon>Mollusca</taxon>
        <taxon>Gastropoda</taxon>
        <taxon>Heterobranchia</taxon>
        <taxon>Euthyneura</taxon>
        <taxon>Panpulmonata</taxon>
        <taxon>Sacoglossa</taxon>
        <taxon>Placobranchoidea</taxon>
        <taxon>Plakobranchidae</taxon>
        <taxon>Elysia</taxon>
    </lineage>
</organism>
<dbReference type="SMART" id="SM00913">
    <property type="entry name" value="IBN_N"/>
    <property type="match status" value="1"/>
</dbReference>
<evidence type="ECO:0000256" key="6">
    <source>
        <dbReference type="ARBA" id="ARBA00022927"/>
    </source>
</evidence>
<accession>A0AAE1DYD0</accession>
<evidence type="ECO:0000256" key="7">
    <source>
        <dbReference type="ARBA" id="ARBA00023242"/>
    </source>
</evidence>
<comment type="subcellular location">
    <subcellularLocation>
        <location evidence="2">Cytoplasm</location>
    </subcellularLocation>
    <subcellularLocation>
        <location evidence="1">Nucleus</location>
    </subcellularLocation>
</comment>
<feature type="compositionally biased region" description="Acidic residues" evidence="8">
    <location>
        <begin position="882"/>
        <end position="897"/>
    </location>
</feature>
<dbReference type="Pfam" id="PF25758">
    <property type="entry name" value="TPR_IPO11"/>
    <property type="match status" value="1"/>
</dbReference>
<dbReference type="GO" id="GO:0031267">
    <property type="term" value="F:small GTPase binding"/>
    <property type="evidence" value="ECO:0007669"/>
    <property type="project" value="InterPro"/>
</dbReference>
<dbReference type="Pfam" id="PF03810">
    <property type="entry name" value="IBN_N"/>
    <property type="match status" value="1"/>
</dbReference>
<keyword evidence="4" id="KW-0813">Transport</keyword>
<comment type="caution">
    <text evidence="10">The sequence shown here is derived from an EMBL/GenBank/DDBJ whole genome shotgun (WGS) entry which is preliminary data.</text>
</comment>
<reference evidence="10" key="1">
    <citation type="journal article" date="2023" name="G3 (Bethesda)">
        <title>A reference genome for the long-term kleptoplast-retaining sea slug Elysia crispata morphotype clarki.</title>
        <authorList>
            <person name="Eastman K.E."/>
            <person name="Pendleton A.L."/>
            <person name="Shaikh M.A."/>
            <person name="Suttiyut T."/>
            <person name="Ogas R."/>
            <person name="Tomko P."/>
            <person name="Gavelis G."/>
            <person name="Widhalm J.R."/>
            <person name="Wisecaver J.H."/>
        </authorList>
    </citation>
    <scope>NUCLEOTIDE SEQUENCE</scope>
    <source>
        <strain evidence="10">ECLA1</strain>
    </source>
</reference>
<keyword evidence="11" id="KW-1185">Reference proteome</keyword>
<gene>
    <name evidence="10" type="ORF">RRG08_025921</name>
</gene>
<dbReference type="PANTHER" id="PTHR10997:SF18">
    <property type="entry name" value="D-IMPORTIN 7_RANBP7"/>
    <property type="match status" value="1"/>
</dbReference>
<evidence type="ECO:0000313" key="10">
    <source>
        <dbReference type="EMBL" id="KAK3787591.1"/>
    </source>
</evidence>
<dbReference type="GO" id="GO:0006606">
    <property type="term" value="P:protein import into nucleus"/>
    <property type="evidence" value="ECO:0007669"/>
    <property type="project" value="TreeGrafter"/>
</dbReference>
<dbReference type="InterPro" id="IPR058669">
    <property type="entry name" value="TPR_IPO7/11-like"/>
</dbReference>
<protein>
    <recommendedName>
        <fullName evidence="9">Importin N-terminal domain-containing protein</fullName>
    </recommendedName>
</protein>
<dbReference type="AlphaFoldDB" id="A0AAE1DYD0"/>
<keyword evidence="7" id="KW-0539">Nucleus</keyword>
<dbReference type="InterPro" id="IPR001494">
    <property type="entry name" value="Importin-beta_N"/>
</dbReference>
<dbReference type="Gene3D" id="1.25.10.10">
    <property type="entry name" value="Leucine-rich Repeat Variant"/>
    <property type="match status" value="1"/>
</dbReference>
<name>A0AAE1DYD0_9GAST</name>
<keyword evidence="5" id="KW-0963">Cytoplasm</keyword>